<dbReference type="GO" id="GO:0033971">
    <property type="term" value="F:hydroxyisourate hydrolase activity"/>
    <property type="evidence" value="ECO:0007669"/>
    <property type="project" value="UniProtKB-EC"/>
</dbReference>
<protein>
    <recommendedName>
        <fullName evidence="8">5-hydroxyisourate hydrolase</fullName>
        <shortName evidence="8">HIU hydrolase</shortName>
        <shortName evidence="8">HIUHase</shortName>
        <ecNumber evidence="8">3.5.2.17</ecNumber>
    </recommendedName>
</protein>
<dbReference type="GO" id="GO:0006144">
    <property type="term" value="P:purine nucleobase metabolic process"/>
    <property type="evidence" value="ECO:0007669"/>
    <property type="project" value="UniProtKB-KW"/>
</dbReference>
<comment type="catalytic activity">
    <reaction evidence="1 8">
        <text>5-hydroxyisourate + H2O = 5-hydroxy-2-oxo-4-ureido-2,5-dihydro-1H-imidazole-5-carboxylate + H(+)</text>
        <dbReference type="Rhea" id="RHEA:23736"/>
        <dbReference type="ChEBI" id="CHEBI:15377"/>
        <dbReference type="ChEBI" id="CHEBI:15378"/>
        <dbReference type="ChEBI" id="CHEBI:18072"/>
        <dbReference type="ChEBI" id="CHEBI:58639"/>
        <dbReference type="EC" id="3.5.2.17"/>
    </reaction>
</comment>
<dbReference type="InterPro" id="IPR023418">
    <property type="entry name" value="Thyroxine_BS"/>
</dbReference>
<dbReference type="NCBIfam" id="TIGR02962">
    <property type="entry name" value="hdxy_isourate"/>
    <property type="match status" value="1"/>
</dbReference>
<reference evidence="10 11" key="2">
    <citation type="submission" date="2019-08" db="EMBL/GenBank/DDBJ databases">
        <authorList>
            <person name="Henke P."/>
        </authorList>
    </citation>
    <scope>NUCLEOTIDE SEQUENCE [LARGE SCALE GENOMIC DNA]</scope>
    <source>
        <strain evidence="10">Phe10_nw2017</strain>
    </source>
</reference>
<accession>A0A5C6MEF6</accession>
<keyword evidence="6 8" id="KW-0378">Hydrolase</keyword>
<dbReference type="PRINTS" id="PR00189">
    <property type="entry name" value="TRNSTHYRETIN"/>
</dbReference>
<comment type="caution">
    <text evidence="10">The sequence shown here is derived from an EMBL/GenBank/DDBJ whole genome shotgun (WGS) entry which is preliminary data.</text>
</comment>
<dbReference type="InterPro" id="IPR036817">
    <property type="entry name" value="Transthyretin/HIU_hydrolase_sf"/>
</dbReference>
<feature type="binding site" evidence="7">
    <location>
        <position position="109"/>
    </location>
    <ligand>
        <name>substrate</name>
    </ligand>
</feature>
<evidence type="ECO:0000256" key="2">
    <source>
        <dbReference type="ARBA" id="ARBA00002704"/>
    </source>
</evidence>
<feature type="domain" description="Transthyretin/hydroxyisourate hydrolase" evidence="9">
    <location>
        <begin position="1"/>
        <end position="111"/>
    </location>
</feature>
<dbReference type="InterPro" id="IPR023416">
    <property type="entry name" value="Transthyretin/HIU_hydrolase_d"/>
</dbReference>
<dbReference type="Gene3D" id="2.60.40.180">
    <property type="entry name" value="Transthyretin/hydroxyisourate hydrolase domain"/>
    <property type="match status" value="1"/>
</dbReference>
<gene>
    <name evidence="10" type="primary">hiuH</name>
    <name evidence="10" type="ORF">E3A20_00180</name>
</gene>
<dbReference type="SMART" id="SM00095">
    <property type="entry name" value="TR_THY"/>
    <property type="match status" value="1"/>
</dbReference>
<dbReference type="InterPro" id="IPR014306">
    <property type="entry name" value="Hydroxyisourate_hydrolase"/>
</dbReference>
<comment type="subunit">
    <text evidence="4 8">Homotetramer.</text>
</comment>
<comment type="similarity">
    <text evidence="3 8">Belongs to the transthyretin family. 5-hydroxyisourate hydrolase subfamily.</text>
</comment>
<dbReference type="InterPro" id="IPR000895">
    <property type="entry name" value="Transthyretin/HIU_hydrolase"/>
</dbReference>
<evidence type="ECO:0000313" key="11">
    <source>
        <dbReference type="Proteomes" id="UP000321083"/>
    </source>
</evidence>
<dbReference type="EC" id="3.5.2.17" evidence="8"/>
<organism evidence="10 11">
    <name type="scientific">Planctomyces bekefii</name>
    <dbReference type="NCBI Taxonomy" id="1653850"/>
    <lineage>
        <taxon>Bacteria</taxon>
        <taxon>Pseudomonadati</taxon>
        <taxon>Planctomycetota</taxon>
        <taxon>Planctomycetia</taxon>
        <taxon>Planctomycetales</taxon>
        <taxon>Planctomycetaceae</taxon>
        <taxon>Planctomyces</taxon>
    </lineage>
</organism>
<dbReference type="CDD" id="cd05822">
    <property type="entry name" value="TLP_HIUase"/>
    <property type="match status" value="1"/>
</dbReference>
<evidence type="ECO:0000259" key="9">
    <source>
        <dbReference type="SMART" id="SM00095"/>
    </source>
</evidence>
<dbReference type="Pfam" id="PF00576">
    <property type="entry name" value="Transthyretin"/>
    <property type="match status" value="1"/>
</dbReference>
<dbReference type="PANTHER" id="PTHR10395">
    <property type="entry name" value="URICASE AND TRANSTHYRETIN-RELATED"/>
    <property type="match status" value="1"/>
</dbReference>
<evidence type="ECO:0000256" key="5">
    <source>
        <dbReference type="ARBA" id="ARBA00022631"/>
    </source>
</evidence>
<feature type="binding site" evidence="7">
    <location>
        <position position="7"/>
    </location>
    <ligand>
        <name>substrate</name>
    </ligand>
</feature>
<dbReference type="PROSITE" id="PS00768">
    <property type="entry name" value="TRANSTHYRETIN_1"/>
    <property type="match status" value="1"/>
</dbReference>
<proteinExistence type="inferred from homology"/>
<dbReference type="EMBL" id="SRHE01000002">
    <property type="protein sequence ID" value="TWW12783.1"/>
    <property type="molecule type" value="Genomic_DNA"/>
</dbReference>
<evidence type="ECO:0000256" key="8">
    <source>
        <dbReference type="RuleBase" id="RU361270"/>
    </source>
</evidence>
<comment type="function">
    <text evidence="2">Catalyzes the hydrolysis of 5-hydroxyisourate (HIU) to 2-oxo-4-hydroxy-4-carboxy-5-ureidoimidazoline (OHCU).</text>
</comment>
<evidence type="ECO:0000256" key="7">
    <source>
        <dbReference type="PIRSR" id="PIRSR600895-51"/>
    </source>
</evidence>
<name>A0A5C6MEF6_9PLAN</name>
<evidence type="ECO:0000256" key="3">
    <source>
        <dbReference type="ARBA" id="ARBA00009850"/>
    </source>
</evidence>
<feature type="binding site" evidence="7">
    <location>
        <position position="45"/>
    </location>
    <ligand>
        <name>substrate</name>
    </ligand>
</feature>
<evidence type="ECO:0000256" key="1">
    <source>
        <dbReference type="ARBA" id="ARBA00001043"/>
    </source>
</evidence>
<dbReference type="SUPFAM" id="SSF49472">
    <property type="entry name" value="Transthyretin (synonym: prealbumin)"/>
    <property type="match status" value="1"/>
</dbReference>
<sequence>MSGISTHVLDISEGKPATGVNILLEQFQEGKWVEVGRGETDGDGRLKTLVPVGSLKRGTYRLQFDVESYFAKRQRSSFYRTIPIQFEIADAQGHYHVPLLLGPFGYSTYRGS</sequence>
<dbReference type="PANTHER" id="PTHR10395:SF7">
    <property type="entry name" value="5-HYDROXYISOURATE HYDROLASE"/>
    <property type="match status" value="1"/>
</dbReference>
<evidence type="ECO:0000256" key="4">
    <source>
        <dbReference type="ARBA" id="ARBA00011881"/>
    </source>
</evidence>
<keyword evidence="5 8" id="KW-0659">Purine metabolism</keyword>
<evidence type="ECO:0000256" key="6">
    <source>
        <dbReference type="ARBA" id="ARBA00022801"/>
    </source>
</evidence>
<dbReference type="AlphaFoldDB" id="A0A5C6MEF6"/>
<reference evidence="10 11" key="1">
    <citation type="submission" date="2019-08" db="EMBL/GenBank/DDBJ databases">
        <title>100 year-old enigma solved: identification of Planctomyces bekefii, the type genus and species of the phylum Planctomycetes.</title>
        <authorList>
            <person name="Svetlana D.N."/>
            <person name="Overmann J."/>
        </authorList>
    </citation>
    <scope>NUCLEOTIDE SEQUENCE [LARGE SCALE GENOMIC DNA]</scope>
    <source>
        <strain evidence="10">Phe10_nw2017</strain>
    </source>
</reference>
<keyword evidence="11" id="KW-1185">Reference proteome</keyword>
<dbReference type="Proteomes" id="UP000321083">
    <property type="component" value="Unassembled WGS sequence"/>
</dbReference>
<evidence type="ECO:0000313" key="10">
    <source>
        <dbReference type="EMBL" id="TWW12783.1"/>
    </source>
</evidence>